<keyword evidence="2" id="KW-0472">Membrane</keyword>
<evidence type="ECO:0000313" key="3">
    <source>
        <dbReference type="EMBL" id="CAH0536305.1"/>
    </source>
</evidence>
<accession>A0ABM9A0B6</accession>
<feature type="transmembrane region" description="Helical" evidence="2">
    <location>
        <begin position="73"/>
        <end position="92"/>
    </location>
</feature>
<dbReference type="RefSeq" id="WP_237359743.1">
    <property type="nucleotide sequence ID" value="NZ_CAKLDM010000001.1"/>
</dbReference>
<comment type="caution">
    <text evidence="3">The sequence shown here is derived from an EMBL/GenBank/DDBJ whole genome shotgun (WGS) entry which is preliminary data.</text>
</comment>
<evidence type="ECO:0000313" key="4">
    <source>
        <dbReference type="Proteomes" id="UP000838748"/>
    </source>
</evidence>
<evidence type="ECO:0000256" key="2">
    <source>
        <dbReference type="SAM" id="Phobius"/>
    </source>
</evidence>
<keyword evidence="4" id="KW-1185">Reference proteome</keyword>
<dbReference type="EMBL" id="CAKLDM010000001">
    <property type="protein sequence ID" value="CAH0536305.1"/>
    <property type="molecule type" value="Genomic_DNA"/>
</dbReference>
<proteinExistence type="predicted"/>
<name>A0ABM9A0B6_9VIBR</name>
<dbReference type="Proteomes" id="UP000838748">
    <property type="component" value="Unassembled WGS sequence"/>
</dbReference>
<keyword evidence="2" id="KW-1133">Transmembrane helix</keyword>
<gene>
    <name evidence="3" type="ORF">VMF7928_00320</name>
</gene>
<keyword evidence="2" id="KW-0812">Transmembrane</keyword>
<sequence>MAVVPKHEDQNARYDPKKDFTGDQMHRFTEVANKAQRRKEALETKRSAFSSVKEKAMRPIITPKKDKFNSFRYAVWLIVACAIGLWTMYMTGTS</sequence>
<feature type="region of interest" description="Disordered" evidence="1">
    <location>
        <begin position="1"/>
        <end position="22"/>
    </location>
</feature>
<organism evidence="3 4">
    <name type="scientific">Vibrio marisflavi CECT 7928</name>
    <dbReference type="NCBI Taxonomy" id="634439"/>
    <lineage>
        <taxon>Bacteria</taxon>
        <taxon>Pseudomonadati</taxon>
        <taxon>Pseudomonadota</taxon>
        <taxon>Gammaproteobacteria</taxon>
        <taxon>Vibrionales</taxon>
        <taxon>Vibrionaceae</taxon>
        <taxon>Vibrio</taxon>
    </lineage>
</organism>
<evidence type="ECO:0000256" key="1">
    <source>
        <dbReference type="SAM" id="MobiDB-lite"/>
    </source>
</evidence>
<protein>
    <submittedName>
        <fullName evidence="3">Uncharacterized protein</fullName>
    </submittedName>
</protein>
<reference evidence="3" key="1">
    <citation type="submission" date="2021-11" db="EMBL/GenBank/DDBJ databases">
        <authorList>
            <person name="Rodrigo-Torres L."/>
            <person name="Arahal R. D."/>
            <person name="Lucena T."/>
        </authorList>
    </citation>
    <scope>NUCLEOTIDE SEQUENCE</scope>
    <source>
        <strain evidence="3">CECT 7928</strain>
    </source>
</reference>